<reference evidence="2 3" key="1">
    <citation type="submission" date="2019-03" db="EMBL/GenBank/DDBJ databases">
        <title>Genomic Encyclopedia of Type Strains, Phase IV (KMG-IV): sequencing the most valuable type-strain genomes for metagenomic binning, comparative biology and taxonomic classification.</title>
        <authorList>
            <person name="Goeker M."/>
        </authorList>
    </citation>
    <scope>NUCLEOTIDE SEQUENCE [LARGE SCALE GENOMIC DNA]</scope>
    <source>
        <strain evidence="2 3">DSM 28697</strain>
    </source>
</reference>
<evidence type="ECO:0000313" key="3">
    <source>
        <dbReference type="Proteomes" id="UP000295632"/>
    </source>
</evidence>
<protein>
    <recommendedName>
        <fullName evidence="4">Septicolysin</fullName>
    </recommendedName>
</protein>
<comment type="caution">
    <text evidence="2">The sequence shown here is derived from an EMBL/GenBank/DDBJ whole genome shotgun (WGS) entry which is preliminary data.</text>
</comment>
<dbReference type="CDD" id="cd12208">
    <property type="entry name" value="DIP1984-like"/>
    <property type="match status" value="1"/>
</dbReference>
<accession>A0A4R6UAK0</accession>
<name>A0A4R6UAK0_9BACI</name>
<keyword evidence="3" id="KW-1185">Reference proteome</keyword>
<dbReference type="Gene3D" id="6.10.320.10">
    <property type="match status" value="1"/>
</dbReference>
<dbReference type="Proteomes" id="UP000295632">
    <property type="component" value="Unassembled WGS sequence"/>
</dbReference>
<sequence>MLCVFYLIMMNLLVHLSAKHNLYLPIYIILRTNTQHKLWCMNRPAIEFSSFSGKLLEENRKGDLSMKLAEALILRSDLQKRIDQMKARILRNTLVQEGEKPAEEPDQLFQELKHMLAELKGLIQAIQRTNANIAFDDNRTLADALVERDILASERKILSAVVSEGSVKYDRYSRSEVKFLPVVDTAQLQKQMDDLAKSYRLLDTRIQELNWLTELL</sequence>
<feature type="coiled-coil region" evidence="1">
    <location>
        <begin position="68"/>
        <end position="132"/>
    </location>
</feature>
<dbReference type="AlphaFoldDB" id="A0A4R6UAK0"/>
<gene>
    <name evidence="2" type="ORF">EV213_101342</name>
</gene>
<evidence type="ECO:0000313" key="2">
    <source>
        <dbReference type="EMBL" id="TDQ42912.1"/>
    </source>
</evidence>
<evidence type="ECO:0000256" key="1">
    <source>
        <dbReference type="SAM" id="Coils"/>
    </source>
</evidence>
<dbReference type="InterPro" id="IPR047741">
    <property type="entry name" value="DIP1984-like"/>
</dbReference>
<dbReference type="Pfam" id="PF20935">
    <property type="entry name" value="DUF6847"/>
    <property type="match status" value="1"/>
</dbReference>
<organism evidence="2 3">
    <name type="scientific">Aureibacillus halotolerans</name>
    <dbReference type="NCBI Taxonomy" id="1508390"/>
    <lineage>
        <taxon>Bacteria</taxon>
        <taxon>Bacillati</taxon>
        <taxon>Bacillota</taxon>
        <taxon>Bacilli</taxon>
        <taxon>Bacillales</taxon>
        <taxon>Bacillaceae</taxon>
        <taxon>Aureibacillus</taxon>
    </lineage>
</organism>
<proteinExistence type="predicted"/>
<evidence type="ECO:0008006" key="4">
    <source>
        <dbReference type="Google" id="ProtNLM"/>
    </source>
</evidence>
<keyword evidence="1" id="KW-0175">Coiled coil</keyword>
<dbReference type="EMBL" id="SNYJ01000001">
    <property type="protein sequence ID" value="TDQ42912.1"/>
    <property type="molecule type" value="Genomic_DNA"/>
</dbReference>
<dbReference type="NCBIfam" id="NF038048">
    <property type="entry name" value="DIP1984_fam"/>
    <property type="match status" value="1"/>
</dbReference>